<protein>
    <submittedName>
        <fullName evidence="2">MBL fold metallo-hydrolase</fullName>
    </submittedName>
</protein>
<reference evidence="3" key="1">
    <citation type="journal article" date="2019" name="Int. J. Syst. Evol. Microbiol.">
        <title>The Global Catalogue of Microorganisms (GCM) 10K type strain sequencing project: providing services to taxonomists for standard genome sequencing and annotation.</title>
        <authorList>
            <consortium name="The Broad Institute Genomics Platform"/>
            <consortium name="The Broad Institute Genome Sequencing Center for Infectious Disease"/>
            <person name="Wu L."/>
            <person name="Ma J."/>
        </authorList>
    </citation>
    <scope>NUCLEOTIDE SEQUENCE [LARGE SCALE GENOMIC DNA]</scope>
    <source>
        <strain evidence="3">NBRC 106348</strain>
    </source>
</reference>
<keyword evidence="3" id="KW-1185">Reference proteome</keyword>
<dbReference type="InterPro" id="IPR036866">
    <property type="entry name" value="RibonucZ/Hydroxyglut_hydro"/>
</dbReference>
<gene>
    <name evidence="2" type="ORF">GCM10025864_21390</name>
</gene>
<dbReference type="Pfam" id="PF00753">
    <property type="entry name" value="Lactamase_B"/>
    <property type="match status" value="1"/>
</dbReference>
<accession>A0ABQ6I155</accession>
<dbReference type="InterPro" id="IPR050662">
    <property type="entry name" value="Sec-metab_biosynth-thioest"/>
</dbReference>
<feature type="domain" description="Metallo-beta-lactamase" evidence="1">
    <location>
        <begin position="8"/>
        <end position="155"/>
    </location>
</feature>
<dbReference type="InterPro" id="IPR041516">
    <property type="entry name" value="LACTB2_WH"/>
</dbReference>
<dbReference type="Gene3D" id="3.60.15.10">
    <property type="entry name" value="Ribonuclease Z/Hydroxyacylglutathione hydrolase-like"/>
    <property type="match status" value="1"/>
</dbReference>
<comment type="caution">
    <text evidence="2">The sequence shown here is derived from an EMBL/GenBank/DDBJ whole genome shotgun (WGS) entry which is preliminary data.</text>
</comment>
<dbReference type="EMBL" id="BSUK01000001">
    <property type="protein sequence ID" value="GMA24380.1"/>
    <property type="molecule type" value="Genomic_DNA"/>
</dbReference>
<dbReference type="SMART" id="SM00849">
    <property type="entry name" value="Lactamase_B"/>
    <property type="match status" value="1"/>
</dbReference>
<proteinExistence type="predicted"/>
<dbReference type="InterPro" id="IPR001279">
    <property type="entry name" value="Metallo-B-lactamas"/>
</dbReference>
<dbReference type="Gene3D" id="1.10.10.10">
    <property type="entry name" value="Winged helix-like DNA-binding domain superfamily/Winged helix DNA-binding domain"/>
    <property type="match status" value="1"/>
</dbReference>
<dbReference type="PANTHER" id="PTHR23131:SF0">
    <property type="entry name" value="ENDORIBONUCLEASE LACTB2"/>
    <property type="match status" value="1"/>
</dbReference>
<dbReference type="Proteomes" id="UP001157091">
    <property type="component" value="Unassembled WGS sequence"/>
</dbReference>
<dbReference type="Pfam" id="PF17778">
    <property type="entry name" value="WHD_BLACT"/>
    <property type="match status" value="1"/>
</dbReference>
<dbReference type="InterPro" id="IPR036388">
    <property type="entry name" value="WH-like_DNA-bd_sf"/>
</dbReference>
<sequence length="231" mass="24438">MVVDPGPDDDPHLTRVAEAALGDGRGWVAAVVVTHRHADHAEGAARFAEDVRAPVRSALRELGSPHTTPLHDGETIDADGLLVEVIATPGHTSDSVSLHLRRERVVLTGDTVLGTGSTVLMERDGGDLGDYLMSLDRLAAVSHDTETSVVGLPGHGPVIEDLGARVAVYRAHRVERLEAVRAALLDLGLPAATDDTVVRAVVERVYPDVDVSLLPAATQSVRVQLAHLARS</sequence>
<evidence type="ECO:0000313" key="3">
    <source>
        <dbReference type="Proteomes" id="UP001157091"/>
    </source>
</evidence>
<name>A0ABQ6I155_9MICO</name>
<dbReference type="PANTHER" id="PTHR23131">
    <property type="entry name" value="ENDORIBONUCLEASE LACTB2"/>
    <property type="match status" value="1"/>
</dbReference>
<evidence type="ECO:0000259" key="1">
    <source>
        <dbReference type="SMART" id="SM00849"/>
    </source>
</evidence>
<dbReference type="SUPFAM" id="SSF56281">
    <property type="entry name" value="Metallo-hydrolase/oxidoreductase"/>
    <property type="match status" value="1"/>
</dbReference>
<organism evidence="2 3">
    <name type="scientific">Luteimicrobium album</name>
    <dbReference type="NCBI Taxonomy" id="1054550"/>
    <lineage>
        <taxon>Bacteria</taxon>
        <taxon>Bacillati</taxon>
        <taxon>Actinomycetota</taxon>
        <taxon>Actinomycetes</taxon>
        <taxon>Micrococcales</taxon>
        <taxon>Luteimicrobium</taxon>
    </lineage>
</organism>
<evidence type="ECO:0000313" key="2">
    <source>
        <dbReference type="EMBL" id="GMA24380.1"/>
    </source>
</evidence>